<dbReference type="Gene3D" id="3.40.190.170">
    <property type="entry name" value="Bacterial extracellular solute-binding protein, family 7"/>
    <property type="match status" value="1"/>
</dbReference>
<gene>
    <name evidence="3" type="ORF">ETSY2_08980</name>
</gene>
<dbReference type="GO" id="GO:0055085">
    <property type="term" value="P:transmembrane transport"/>
    <property type="evidence" value="ECO:0007669"/>
    <property type="project" value="InterPro"/>
</dbReference>
<dbReference type="PANTHER" id="PTHR33376:SF5">
    <property type="entry name" value="EXTRACYTOPLASMIC SOLUTE RECEPTOR PROTEIN"/>
    <property type="match status" value="1"/>
</dbReference>
<evidence type="ECO:0000256" key="2">
    <source>
        <dbReference type="SAM" id="SignalP"/>
    </source>
</evidence>
<dbReference type="InterPro" id="IPR038404">
    <property type="entry name" value="TRAP_DctP_sf"/>
</dbReference>
<dbReference type="AlphaFoldDB" id="W4MDY4"/>
<comment type="caution">
    <text evidence="3">The sequence shown here is derived from an EMBL/GenBank/DDBJ whole genome shotgun (WGS) entry which is preliminary data.</text>
</comment>
<name>W4MDY4_9BACT</name>
<dbReference type="Pfam" id="PF03480">
    <property type="entry name" value="DctP"/>
    <property type="match status" value="1"/>
</dbReference>
<protein>
    <recommendedName>
        <fullName evidence="5">C4-dicarboxylate ABC transporter</fullName>
    </recommendedName>
</protein>
<dbReference type="PANTHER" id="PTHR33376">
    <property type="match status" value="1"/>
</dbReference>
<organism evidence="3 4">
    <name type="scientific">Candidatus Entotheonella gemina</name>
    <dbReference type="NCBI Taxonomy" id="1429439"/>
    <lineage>
        <taxon>Bacteria</taxon>
        <taxon>Pseudomonadati</taxon>
        <taxon>Nitrospinota/Tectimicrobiota group</taxon>
        <taxon>Candidatus Tectimicrobiota</taxon>
        <taxon>Candidatus Entotheonellia</taxon>
        <taxon>Candidatus Entotheonellales</taxon>
        <taxon>Candidatus Entotheonellaceae</taxon>
        <taxon>Candidatus Entotheonella</taxon>
    </lineage>
</organism>
<feature type="non-terminal residue" evidence="3">
    <location>
        <position position="272"/>
    </location>
</feature>
<keyword evidence="4" id="KW-1185">Reference proteome</keyword>
<sequence length="272" mass="30443">MDRLQAVFREKNMRKTIICLLALALVAVSQTSFAKTQIKIATLAPQNSGWAKQLRAGSKEIGERTENRVNLKFYWGGAQGNEAKVLQKIKIGQLHGGTFAPTDFQNRYPDSNIYGLPFFFETLEEVDYVRSRIDPMLQAGFSELGFRTFGFAGGGFAYILSKQPVRSFADLKGKKVWLPQGDLISYEAMKALQLSPVPLPLTDVLTGLQTGLIDIVTIPPVVALALQWHTRVQYMTQIPVLYAMGFMAINERALKKLQAEDRQIVTEVLTRI</sequence>
<dbReference type="Proteomes" id="UP000019140">
    <property type="component" value="Unassembled WGS sequence"/>
</dbReference>
<dbReference type="HOGENOM" id="CLU_036176_6_0_7"/>
<dbReference type="InterPro" id="IPR018389">
    <property type="entry name" value="DctP_fam"/>
</dbReference>
<proteinExistence type="predicted"/>
<reference evidence="3 4" key="1">
    <citation type="journal article" date="2014" name="Nature">
        <title>An environmental bacterial taxon with a large and distinct metabolic repertoire.</title>
        <authorList>
            <person name="Wilson M.C."/>
            <person name="Mori T."/>
            <person name="Ruckert C."/>
            <person name="Uria A.R."/>
            <person name="Helf M.J."/>
            <person name="Takada K."/>
            <person name="Gernert C."/>
            <person name="Steffens U.A."/>
            <person name="Heycke N."/>
            <person name="Schmitt S."/>
            <person name="Rinke C."/>
            <person name="Helfrich E.J."/>
            <person name="Brachmann A.O."/>
            <person name="Gurgui C."/>
            <person name="Wakimoto T."/>
            <person name="Kracht M."/>
            <person name="Crusemann M."/>
            <person name="Hentschel U."/>
            <person name="Abe I."/>
            <person name="Matsunaga S."/>
            <person name="Kalinowski J."/>
            <person name="Takeyama H."/>
            <person name="Piel J."/>
        </authorList>
    </citation>
    <scope>NUCLEOTIDE SEQUENCE [LARGE SCALE GENOMIC DNA]</scope>
    <source>
        <strain evidence="4">TSY2</strain>
    </source>
</reference>
<evidence type="ECO:0000313" key="4">
    <source>
        <dbReference type="Proteomes" id="UP000019140"/>
    </source>
</evidence>
<dbReference type="EMBL" id="AZHX01000362">
    <property type="protein sequence ID" value="ETX07822.1"/>
    <property type="molecule type" value="Genomic_DNA"/>
</dbReference>
<evidence type="ECO:0008006" key="5">
    <source>
        <dbReference type="Google" id="ProtNLM"/>
    </source>
</evidence>
<accession>W4MDY4</accession>
<dbReference type="SUPFAM" id="SSF53850">
    <property type="entry name" value="Periplasmic binding protein-like II"/>
    <property type="match status" value="1"/>
</dbReference>
<dbReference type="NCBIfam" id="NF037995">
    <property type="entry name" value="TRAP_S1"/>
    <property type="match status" value="1"/>
</dbReference>
<feature type="chain" id="PRO_5004844896" description="C4-dicarboxylate ABC transporter" evidence="2">
    <location>
        <begin position="35"/>
        <end position="272"/>
    </location>
</feature>
<evidence type="ECO:0000313" key="3">
    <source>
        <dbReference type="EMBL" id="ETX07822.1"/>
    </source>
</evidence>
<feature type="signal peptide" evidence="2">
    <location>
        <begin position="1"/>
        <end position="34"/>
    </location>
</feature>
<evidence type="ECO:0000256" key="1">
    <source>
        <dbReference type="ARBA" id="ARBA00022729"/>
    </source>
</evidence>
<keyword evidence="1 2" id="KW-0732">Signal</keyword>